<dbReference type="EMBL" id="WHJC01000043">
    <property type="protein sequence ID" value="MPQ43149.1"/>
    <property type="molecule type" value="Genomic_DNA"/>
</dbReference>
<accession>A0A6I1MSA6</accession>
<comment type="caution">
    <text evidence="1">The sequence shown here is derived from an EMBL/GenBank/DDBJ whole genome shotgun (WGS) entry which is preliminary data.</text>
</comment>
<protein>
    <submittedName>
        <fullName evidence="1">Uncharacterized protein</fullName>
    </submittedName>
</protein>
<dbReference type="RefSeq" id="WP_152888412.1">
    <property type="nucleotide sequence ID" value="NZ_WHJC01000043.1"/>
</dbReference>
<name>A0A6I1MSA6_9CLOT</name>
<dbReference type="AlphaFoldDB" id="A0A6I1MSA6"/>
<proteinExistence type="predicted"/>
<dbReference type="Proteomes" id="UP000430345">
    <property type="component" value="Unassembled WGS sequence"/>
</dbReference>
<keyword evidence="2" id="KW-1185">Reference proteome</keyword>
<organism evidence="1 2">
    <name type="scientific">Clostridium tarantellae</name>
    <dbReference type="NCBI Taxonomy" id="39493"/>
    <lineage>
        <taxon>Bacteria</taxon>
        <taxon>Bacillati</taxon>
        <taxon>Bacillota</taxon>
        <taxon>Clostridia</taxon>
        <taxon>Eubacteriales</taxon>
        <taxon>Clostridiaceae</taxon>
        <taxon>Clostridium</taxon>
    </lineage>
</organism>
<evidence type="ECO:0000313" key="2">
    <source>
        <dbReference type="Proteomes" id="UP000430345"/>
    </source>
</evidence>
<evidence type="ECO:0000313" key="1">
    <source>
        <dbReference type="EMBL" id="MPQ43149.1"/>
    </source>
</evidence>
<reference evidence="1 2" key="1">
    <citation type="submission" date="2019-10" db="EMBL/GenBank/DDBJ databases">
        <title>The Genome Sequence of Clostridium tarantellae Isolated from Fish Brain.</title>
        <authorList>
            <person name="Bano L."/>
            <person name="Kiel M."/>
            <person name="Sales G."/>
            <person name="Doxey A.C."/>
            <person name="Mansfield M.J."/>
            <person name="Schiavone M."/>
            <person name="Rossetto O."/>
            <person name="Pirazzini M."/>
            <person name="Dobrindt U."/>
            <person name="Montecucco C."/>
        </authorList>
    </citation>
    <scope>NUCLEOTIDE SEQUENCE [LARGE SCALE GENOMIC DNA]</scope>
    <source>
        <strain evidence="1 2">DSM 3997</strain>
    </source>
</reference>
<sequence>MFFKYNYDNKLIVAINAINFNNISNELLEKIKIEIDLLITELYFEEININIFENSILITNKAEELEDLKDILYFLSKLQITLLLKGILINGSVTIGKDCTLLKEKVSMPRIIISKELQKYLNEYNENDIEELEFEFDEFNINNDTYDMNYLSEEKKIYTTVEEIKYLLKLDKDKILYIDYLKDYLKDYLESEKEYIKYKKENLIMKNSFNYKSDFYSYYFKNIVTEIKKVIFNGLSNNNDMNIILKYLWLKDYYNNTLYMLGANSNNKAFLNT</sequence>
<gene>
    <name evidence="1" type="ORF">GBZ86_05155</name>
</gene>